<dbReference type="AlphaFoldDB" id="A0A0S7BN68"/>
<proteinExistence type="predicted"/>
<name>A0A0S7BN68_9CHLR</name>
<dbReference type="GO" id="GO:0016020">
    <property type="term" value="C:membrane"/>
    <property type="evidence" value="ECO:0007669"/>
    <property type="project" value="UniProtKB-SubCell"/>
</dbReference>
<dbReference type="STRING" id="360412.LARV_03560"/>
<keyword evidence="2 6" id="KW-0812">Transmembrane</keyword>
<dbReference type="EMBL" id="DF967972">
    <property type="protein sequence ID" value="GAP15768.1"/>
    <property type="molecule type" value="Genomic_DNA"/>
</dbReference>
<evidence type="ECO:0000256" key="1">
    <source>
        <dbReference type="ARBA" id="ARBA00004141"/>
    </source>
</evidence>
<accession>A0A0S7BN68</accession>
<feature type="transmembrane region" description="Helical" evidence="6">
    <location>
        <begin position="74"/>
        <end position="93"/>
    </location>
</feature>
<dbReference type="RefSeq" id="WP_075074920.1">
    <property type="nucleotide sequence ID" value="NZ_DF967972.1"/>
</dbReference>
<feature type="transmembrane region" description="Helical" evidence="6">
    <location>
        <begin position="49"/>
        <end position="68"/>
    </location>
</feature>
<reference evidence="8" key="1">
    <citation type="submission" date="2015-07" db="EMBL/GenBank/DDBJ databases">
        <title>Draft Genome Sequences of Anaerolinea thermolimosa IMO-1, Bellilinea caldifistulae GOMI-1, Leptolinea tardivitalis YMTK-2, Levilinea saccharolytica KIBI-1,Longilinea arvoryzae KOME-1, Previously Described as Members of the Anaerolineaceae (Chloroflexi).</title>
        <authorList>
            <person name="Sekiguchi Y."/>
            <person name="Ohashi A."/>
            <person name="Matsuura N."/>
            <person name="Tourlousse M.D."/>
        </authorList>
    </citation>
    <scope>NUCLEOTIDE SEQUENCE [LARGE SCALE GENOMIC DNA]</scope>
    <source>
        <strain evidence="8">KOME-1</strain>
    </source>
</reference>
<dbReference type="OrthoDB" id="4688552at2"/>
<evidence type="ECO:0000256" key="6">
    <source>
        <dbReference type="SAM" id="Phobius"/>
    </source>
</evidence>
<sequence length="253" mass="28592">MIEGKLNFFVVLAGLAVAAGVFAALFFISAPYGRHLRRGWGPLIANQSSWIIMESPAALVFAVCFALGSVPRNLPILVFFALWELHYIHRAFIYPFTIRDGHKKMPIAVMLMGFAFNLGNAYANGRFLFTFSGGYPQRWLMDARFWVGVILFLTGTILNRWADLTLRSLRQPGETGYRIPYGGLFRWISCPNYLGEIVEWCGWALATWSLPGLAFAVWTIANLAPRARSHHAWYHANFADYPGERKALIPGLW</sequence>
<evidence type="ECO:0000313" key="8">
    <source>
        <dbReference type="EMBL" id="GAP15768.1"/>
    </source>
</evidence>
<evidence type="ECO:0000256" key="5">
    <source>
        <dbReference type="ARBA" id="ARBA00023136"/>
    </source>
</evidence>
<evidence type="ECO:0000259" key="7">
    <source>
        <dbReference type="Pfam" id="PF02544"/>
    </source>
</evidence>
<keyword evidence="3 6" id="KW-1133">Transmembrane helix</keyword>
<dbReference type="Gene3D" id="1.20.120.1630">
    <property type="match status" value="1"/>
</dbReference>
<dbReference type="InterPro" id="IPR039357">
    <property type="entry name" value="SRD5A/TECR"/>
</dbReference>
<dbReference type="PIRSF" id="PIRSF015596">
    <property type="entry name" value="5_alpha-SR2"/>
    <property type="match status" value="1"/>
</dbReference>
<keyword evidence="5 6" id="KW-0472">Membrane</keyword>
<evidence type="ECO:0000256" key="2">
    <source>
        <dbReference type="ARBA" id="ARBA00022692"/>
    </source>
</evidence>
<evidence type="ECO:0000256" key="4">
    <source>
        <dbReference type="ARBA" id="ARBA00023002"/>
    </source>
</evidence>
<dbReference type="PANTHER" id="PTHR10556:SF43">
    <property type="entry name" value="STEROID 5-ALPHA-REDUCTASE DET2"/>
    <property type="match status" value="1"/>
</dbReference>
<dbReference type="Proteomes" id="UP000055060">
    <property type="component" value="Unassembled WGS sequence"/>
</dbReference>
<feature type="transmembrane region" description="Helical" evidence="6">
    <location>
        <begin position="105"/>
        <end position="123"/>
    </location>
</feature>
<dbReference type="InterPro" id="IPR001104">
    <property type="entry name" value="3-oxo-5_a-steroid_4-DH_C"/>
</dbReference>
<evidence type="ECO:0000313" key="9">
    <source>
        <dbReference type="Proteomes" id="UP000055060"/>
    </source>
</evidence>
<organism evidence="8">
    <name type="scientific">Longilinea arvoryzae</name>
    <dbReference type="NCBI Taxonomy" id="360412"/>
    <lineage>
        <taxon>Bacteria</taxon>
        <taxon>Bacillati</taxon>
        <taxon>Chloroflexota</taxon>
        <taxon>Anaerolineae</taxon>
        <taxon>Anaerolineales</taxon>
        <taxon>Anaerolineaceae</taxon>
        <taxon>Longilinea</taxon>
    </lineage>
</organism>
<keyword evidence="4" id="KW-0560">Oxidoreductase</keyword>
<protein>
    <submittedName>
        <fullName evidence="8">Predicted membrane protein</fullName>
    </submittedName>
</protein>
<dbReference type="InterPro" id="IPR016636">
    <property type="entry name" value="3-oxo-5-alpha-steroid_4-DH"/>
</dbReference>
<feature type="transmembrane region" description="Helical" evidence="6">
    <location>
        <begin position="6"/>
        <end position="28"/>
    </location>
</feature>
<dbReference type="GO" id="GO:0008202">
    <property type="term" value="P:steroid metabolic process"/>
    <property type="evidence" value="ECO:0007669"/>
    <property type="project" value="InterPro"/>
</dbReference>
<feature type="transmembrane region" description="Helical" evidence="6">
    <location>
        <begin position="143"/>
        <end position="162"/>
    </location>
</feature>
<dbReference type="Pfam" id="PF02544">
    <property type="entry name" value="Steroid_dh"/>
    <property type="match status" value="1"/>
</dbReference>
<dbReference type="GO" id="GO:0003865">
    <property type="term" value="F:3-oxo-5-alpha-steroid 4-dehydrogenase activity"/>
    <property type="evidence" value="ECO:0007669"/>
    <property type="project" value="InterPro"/>
</dbReference>
<feature type="domain" description="3-oxo-5-alpha-steroid 4-dehydrogenase C-terminal" evidence="7">
    <location>
        <begin position="103"/>
        <end position="253"/>
    </location>
</feature>
<comment type="subcellular location">
    <subcellularLocation>
        <location evidence="1">Membrane</location>
        <topology evidence="1">Multi-pass membrane protein</topology>
    </subcellularLocation>
</comment>
<keyword evidence="9" id="KW-1185">Reference proteome</keyword>
<gene>
    <name evidence="8" type="ORF">LARV_03560</name>
</gene>
<evidence type="ECO:0000256" key="3">
    <source>
        <dbReference type="ARBA" id="ARBA00022989"/>
    </source>
</evidence>
<dbReference type="FunFam" id="1.20.120.1630:FF:000002">
    <property type="entry name" value="Steroid 5 alpha-reductase 1"/>
    <property type="match status" value="1"/>
</dbReference>
<dbReference type="PANTHER" id="PTHR10556">
    <property type="entry name" value="3-OXO-5-ALPHA-STEROID 4-DEHYDROGENASE"/>
    <property type="match status" value="1"/>
</dbReference>
<dbReference type="PROSITE" id="PS50244">
    <property type="entry name" value="S5A_REDUCTASE"/>
    <property type="match status" value="1"/>
</dbReference>